<organism evidence="1 2">
    <name type="scientific">Streptomyces malaysiensis subsp. samsunensis</name>
    <dbReference type="NCBI Taxonomy" id="459658"/>
    <lineage>
        <taxon>Bacteria</taxon>
        <taxon>Bacillati</taxon>
        <taxon>Actinomycetota</taxon>
        <taxon>Actinomycetes</taxon>
        <taxon>Kitasatosporales</taxon>
        <taxon>Streptomycetaceae</taxon>
        <taxon>Streptomyces</taxon>
        <taxon>Streptomyces violaceusniger group</taxon>
    </lineage>
</organism>
<proteinExistence type="predicted"/>
<gene>
    <name evidence="1" type="ORF">NQU54_22935</name>
</gene>
<dbReference type="AlphaFoldDB" id="A0A9X2LYF1"/>
<dbReference type="EMBL" id="JANIIC010000027">
    <property type="protein sequence ID" value="MCQ8831849.1"/>
    <property type="molecule type" value="Genomic_DNA"/>
</dbReference>
<comment type="caution">
    <text evidence="1">The sequence shown here is derived from an EMBL/GenBank/DDBJ whole genome shotgun (WGS) entry which is preliminary data.</text>
</comment>
<sequence>MSAPLIAVDPALLMLLVIRIAVLTDAVDAARQAVEAEQESHSAYRLANPPRRETP</sequence>
<name>A0A9X2LYF1_STRMQ</name>
<dbReference type="RefSeq" id="WP_257632727.1">
    <property type="nucleotide sequence ID" value="NZ_JANIIC010000027.1"/>
</dbReference>
<dbReference type="Proteomes" id="UP001142400">
    <property type="component" value="Unassembled WGS sequence"/>
</dbReference>
<accession>A0A9X2LYF1</accession>
<evidence type="ECO:0000313" key="2">
    <source>
        <dbReference type="Proteomes" id="UP001142400"/>
    </source>
</evidence>
<evidence type="ECO:0000313" key="1">
    <source>
        <dbReference type="EMBL" id="MCQ8831849.1"/>
    </source>
</evidence>
<keyword evidence="2" id="KW-1185">Reference proteome</keyword>
<protein>
    <submittedName>
        <fullName evidence="1">Uncharacterized protein</fullName>
    </submittedName>
</protein>
<reference evidence="1" key="1">
    <citation type="submission" date="2022-06" db="EMBL/GenBank/DDBJ databases">
        <title>WGS of actinobacteria.</title>
        <authorList>
            <person name="Thawai C."/>
        </authorList>
    </citation>
    <scope>NUCLEOTIDE SEQUENCE</scope>
    <source>
        <strain evidence="1">DSM 42010</strain>
    </source>
</reference>